<dbReference type="Pfam" id="PF01966">
    <property type="entry name" value="HD"/>
    <property type="match status" value="1"/>
</dbReference>
<sequence>METSITAPSRGSAHGDGLLGRDVSAFVPESADVPGLIEMAPAEQDVWDRAVQHLHVRDNDVHTTYAFGIAKALLEVVDGARAEIVLPAILLHDTGWSRVPEDQVLEAIAPRPRHPELVRVHEAEGARIARVVLEDLGRDPAVVDEVVDIVAGHDSRPEAMSPSDAVVKDADKLWRLTPHGLATVQRWFGLRPDQALRLVGARTHAYLHTEPARAMARALAAIASIDHSPQRRALDAQVAQ</sequence>
<keyword evidence="3" id="KW-1185">Reference proteome</keyword>
<evidence type="ECO:0000259" key="1">
    <source>
        <dbReference type="Pfam" id="PF01966"/>
    </source>
</evidence>
<gene>
    <name evidence="2" type="ORF">SAMN05444580_11038</name>
</gene>
<feature type="domain" description="HD" evidence="1">
    <location>
        <begin position="66"/>
        <end position="173"/>
    </location>
</feature>
<dbReference type="STRING" id="168276.SAMN05444580_11038"/>
<evidence type="ECO:0000313" key="2">
    <source>
        <dbReference type="EMBL" id="SDE09771.1"/>
    </source>
</evidence>
<dbReference type="AlphaFoldDB" id="A0A1G7A4U6"/>
<proteinExistence type="predicted"/>
<dbReference type="InterPro" id="IPR006674">
    <property type="entry name" value="HD_domain"/>
</dbReference>
<dbReference type="Proteomes" id="UP000199417">
    <property type="component" value="Unassembled WGS sequence"/>
</dbReference>
<reference evidence="2 3" key="1">
    <citation type="submission" date="2016-10" db="EMBL/GenBank/DDBJ databases">
        <authorList>
            <person name="de Groot N.N."/>
        </authorList>
    </citation>
    <scope>NUCLEOTIDE SEQUENCE [LARGE SCALE GENOMIC DNA]</scope>
    <source>
        <strain evidence="2 3">JCM 11308</strain>
    </source>
</reference>
<dbReference type="SUPFAM" id="SSF109604">
    <property type="entry name" value="HD-domain/PDEase-like"/>
    <property type="match status" value="1"/>
</dbReference>
<dbReference type="EMBL" id="FNAB01000010">
    <property type="protein sequence ID" value="SDE09771.1"/>
    <property type="molecule type" value="Genomic_DNA"/>
</dbReference>
<evidence type="ECO:0000313" key="3">
    <source>
        <dbReference type="Proteomes" id="UP000199417"/>
    </source>
</evidence>
<dbReference type="Gene3D" id="1.10.3210.10">
    <property type="entry name" value="Hypothetical protein af1432"/>
    <property type="match status" value="1"/>
</dbReference>
<name>A0A1G7A4U6_9NOCA</name>
<accession>A0A1G7A4U6</accession>
<dbReference type="CDD" id="cd00077">
    <property type="entry name" value="HDc"/>
    <property type="match status" value="1"/>
</dbReference>
<dbReference type="InterPro" id="IPR003607">
    <property type="entry name" value="HD/PDEase_dom"/>
</dbReference>
<organism evidence="2 3">
    <name type="scientific">Rhodococcus tukisamuensis</name>
    <dbReference type="NCBI Taxonomy" id="168276"/>
    <lineage>
        <taxon>Bacteria</taxon>
        <taxon>Bacillati</taxon>
        <taxon>Actinomycetota</taxon>
        <taxon>Actinomycetes</taxon>
        <taxon>Mycobacteriales</taxon>
        <taxon>Nocardiaceae</taxon>
        <taxon>Rhodococcus</taxon>
    </lineage>
</organism>
<dbReference type="RefSeq" id="WP_072844935.1">
    <property type="nucleotide sequence ID" value="NZ_FNAB01000010.1"/>
</dbReference>
<protein>
    <submittedName>
        <fullName evidence="2">HD domain-containing protein</fullName>
    </submittedName>
</protein>